<dbReference type="Pfam" id="PF07317">
    <property type="entry name" value="PilZN"/>
    <property type="match status" value="1"/>
</dbReference>
<evidence type="ECO:0000256" key="2">
    <source>
        <dbReference type="ARBA" id="ARBA00022741"/>
    </source>
</evidence>
<dbReference type="AlphaFoldDB" id="A0A250B892"/>
<dbReference type="KEGG" id="gqu:AWC35_24035"/>
<keyword evidence="5" id="KW-0966">Cell projection</keyword>
<accession>A0A250B892</accession>
<organism evidence="5 6">
    <name type="scientific">Gibbsiella quercinecans</name>
    <dbReference type="NCBI Taxonomy" id="929813"/>
    <lineage>
        <taxon>Bacteria</taxon>
        <taxon>Pseudomonadati</taxon>
        <taxon>Pseudomonadota</taxon>
        <taxon>Gammaproteobacteria</taxon>
        <taxon>Enterobacterales</taxon>
        <taxon>Yersiniaceae</taxon>
        <taxon>Gibbsiella</taxon>
    </lineage>
</organism>
<gene>
    <name evidence="5" type="ORF">AWC35_24035</name>
</gene>
<protein>
    <submittedName>
        <fullName evidence="5">Flagellar brake protein</fullName>
    </submittedName>
</protein>
<evidence type="ECO:0000256" key="1">
    <source>
        <dbReference type="ARBA" id="ARBA00022636"/>
    </source>
</evidence>
<reference evidence="5 6" key="1">
    <citation type="submission" date="2016-01" db="EMBL/GenBank/DDBJ databases">
        <authorList>
            <person name="Oliw E.H."/>
        </authorList>
    </citation>
    <scope>NUCLEOTIDE SEQUENCE [LARGE SCALE GENOMIC DNA]</scope>
    <source>
        <strain evidence="5 6">FRB97</strain>
    </source>
</reference>
<keyword evidence="3" id="KW-0975">Bacterial flagellum</keyword>
<keyword evidence="2" id="KW-0547">Nucleotide-binding</keyword>
<keyword evidence="1" id="KW-0973">c-di-GMP</keyword>
<evidence type="ECO:0000313" key="6">
    <source>
        <dbReference type="Proteomes" id="UP000217182"/>
    </source>
</evidence>
<dbReference type="GO" id="GO:0000166">
    <property type="term" value="F:nucleotide binding"/>
    <property type="evidence" value="ECO:0007669"/>
    <property type="project" value="UniProtKB-KW"/>
</dbReference>
<dbReference type="InterPro" id="IPR012349">
    <property type="entry name" value="Split_barrel_FMN-bd"/>
</dbReference>
<evidence type="ECO:0000259" key="4">
    <source>
        <dbReference type="Pfam" id="PF07317"/>
    </source>
</evidence>
<dbReference type="EMBL" id="CP014136">
    <property type="protein sequence ID" value="ATA22152.1"/>
    <property type="molecule type" value="Genomic_DNA"/>
</dbReference>
<sequence>MEHIDNGLFIKEDRFEVLAILREIHKQRISMRITNEQRRFHARLLSVGADNIVFCCDQDQMNRPPGEPLKFEIESHDAKIEFSVQQVEPVQFSQQSAYMAQLPKALFYIQRRRQFRIITPSWRGFLCHAEHGGRRYVFPIHNLSAGGVGLRIDGVLPACIASGLQLKKAKLDLEEYGSFTVNMELVGVSEDCELDDDNREHCFWRLSWRFVNQSLAMERKLQSAVFALELDFNKRKRR</sequence>
<name>A0A250B892_9GAMM</name>
<dbReference type="RefSeq" id="WP_095848744.1">
    <property type="nucleotide sequence ID" value="NZ_CP014136.1"/>
</dbReference>
<proteinExistence type="predicted"/>
<keyword evidence="5" id="KW-0969">Cilium</keyword>
<dbReference type="Proteomes" id="UP000217182">
    <property type="component" value="Chromosome"/>
</dbReference>
<feature type="domain" description="Type III secretion system flagellar brake protein YcgR PilZN" evidence="4">
    <location>
        <begin position="9"/>
        <end position="107"/>
    </location>
</feature>
<evidence type="ECO:0000313" key="5">
    <source>
        <dbReference type="EMBL" id="ATA22152.1"/>
    </source>
</evidence>
<keyword evidence="6" id="KW-1185">Reference proteome</keyword>
<dbReference type="InterPro" id="IPR009926">
    <property type="entry name" value="T3SS_YcgR_PilZN"/>
</dbReference>
<dbReference type="Gene3D" id="2.40.10.220">
    <property type="entry name" value="predicted glycosyltransferase like domains"/>
    <property type="match status" value="1"/>
</dbReference>
<dbReference type="Gene3D" id="2.30.110.10">
    <property type="entry name" value="Electron Transport, Fmn-binding Protein, Chain A"/>
    <property type="match status" value="1"/>
</dbReference>
<dbReference type="OrthoDB" id="6586024at2"/>
<keyword evidence="5" id="KW-0282">Flagellum</keyword>
<evidence type="ECO:0000256" key="3">
    <source>
        <dbReference type="ARBA" id="ARBA00023143"/>
    </source>
</evidence>